<dbReference type="PANTHER" id="PTHR18964:SF173">
    <property type="entry name" value="GLUCOKINASE"/>
    <property type="match status" value="1"/>
</dbReference>
<dbReference type="RefSeq" id="WP_219082643.1">
    <property type="nucleotide sequence ID" value="NZ_CP079216.1"/>
</dbReference>
<dbReference type="Pfam" id="PF00480">
    <property type="entry name" value="ROK"/>
    <property type="match status" value="1"/>
</dbReference>
<evidence type="ECO:0000313" key="1">
    <source>
        <dbReference type="EMBL" id="QXT63092.1"/>
    </source>
</evidence>
<sequence length="421" mass="44706">MVAPSHQDPWAQVSEVVRLIHSGEARTRPELAENTRLGRNIITQRIQSALDLGLIRPSGEQRSRGGRGAEVYEFSGDQGRILAATIGTAELRVALTDLDLQIIESRRIEWDLMVSPQATCERVATEMEDLLRAHPEHAAWGVGIGVPTPVQPVTGRTIGPLIAGPHALEWATKLDIRTWFTQRMNSPVWTESISNLATLGAASAPDSPSDLLYVRMGRGVSAGVISGGRLHRGADALAGEITHLTVDPTSTQICLCGRIGCLDTFASQWAIEAAAGRLLMSGDGGALESRAVTVTDVVAAAEAGDPGCVDLILRAADATGRALASAVTWFNPRRVVVGGNALAMSHLFTGALTRTLNAQAPAGALQNLDLTQGSAERTEELRGAAALVTETLLSPSYLMEWGPGGFPIDVTKILDRYPLLV</sequence>
<dbReference type="InterPro" id="IPR000600">
    <property type="entry name" value="ROK"/>
</dbReference>
<protein>
    <submittedName>
        <fullName evidence="1">ROK family protein</fullName>
    </submittedName>
</protein>
<evidence type="ECO:0000313" key="2">
    <source>
        <dbReference type="Proteomes" id="UP000824504"/>
    </source>
</evidence>
<reference evidence="1 2" key="1">
    <citation type="submission" date="2021-07" db="EMBL/GenBank/DDBJ databases">
        <title>complete genome sequencing of Tessaracoccus sp.J1M15.</title>
        <authorList>
            <person name="Bae J.-W."/>
            <person name="Kim D.-y."/>
        </authorList>
    </citation>
    <scope>NUCLEOTIDE SEQUENCE [LARGE SCALE GENOMIC DNA]</scope>
    <source>
        <strain evidence="1 2">J1M15</strain>
    </source>
</reference>
<proteinExistence type="predicted"/>
<name>A0ABX8SKY0_9ACTN</name>
<gene>
    <name evidence="1" type="ORF">KDB89_00955</name>
</gene>
<dbReference type="EMBL" id="CP079216">
    <property type="protein sequence ID" value="QXT63092.1"/>
    <property type="molecule type" value="Genomic_DNA"/>
</dbReference>
<accession>A0ABX8SKY0</accession>
<dbReference type="PANTHER" id="PTHR18964">
    <property type="entry name" value="ROK (REPRESSOR, ORF, KINASE) FAMILY"/>
    <property type="match status" value="1"/>
</dbReference>
<dbReference type="Proteomes" id="UP000824504">
    <property type="component" value="Chromosome"/>
</dbReference>
<organism evidence="1 2">
    <name type="scientific">Tessaracoccus palaemonis</name>
    <dbReference type="NCBI Taxonomy" id="2829499"/>
    <lineage>
        <taxon>Bacteria</taxon>
        <taxon>Bacillati</taxon>
        <taxon>Actinomycetota</taxon>
        <taxon>Actinomycetes</taxon>
        <taxon>Propionibacteriales</taxon>
        <taxon>Propionibacteriaceae</taxon>
        <taxon>Tessaracoccus</taxon>
    </lineage>
</organism>
<keyword evidence="2" id="KW-1185">Reference proteome</keyword>